<dbReference type="GO" id="GO:0022857">
    <property type="term" value="F:transmembrane transporter activity"/>
    <property type="evidence" value="ECO:0007669"/>
    <property type="project" value="InterPro"/>
</dbReference>
<feature type="transmembrane region" description="Helical" evidence="3">
    <location>
        <begin position="100"/>
        <end position="118"/>
    </location>
</feature>
<comment type="subcellular location">
    <subcellularLocation>
        <location evidence="1">Membrane</location>
        <topology evidence="1">Multi-pass membrane protein</topology>
    </subcellularLocation>
</comment>
<dbReference type="OrthoDB" id="6509908at2759"/>
<accession>A0A8H5B1K3</accession>
<evidence type="ECO:0000313" key="5">
    <source>
        <dbReference type="EMBL" id="KAF5314901.1"/>
    </source>
</evidence>
<dbReference type="Proteomes" id="UP000567179">
    <property type="component" value="Unassembled WGS sequence"/>
</dbReference>
<dbReference type="InterPro" id="IPR036259">
    <property type="entry name" value="MFS_trans_sf"/>
</dbReference>
<feature type="transmembrane region" description="Helical" evidence="3">
    <location>
        <begin position="351"/>
        <end position="374"/>
    </location>
</feature>
<sequence>MTDMEKFQYSPQTICISIDDDSSTAPHPIATQKLSIRVVPVEPTVSRPGHLYPEWSPKGNLTVVGASIALFFAFGLMNAFGTFQTWYATHQLKHLPASTISWIGSLQLWTFFFSGAPIGRLFDAYGPTRLMMAGTLCYVTSIVLTSVCTRYYQYIMSQGVLFGLSVGLLFYPSLSSISTHFSKYRATALGIAAAGSGLGGVVFPIMMQRLFEQIGFGWGIRIIALIGFVGCTVATLTVTSLSTKKKPGPYFDVTTVSDSKFILLAIGSCFVALGLFNPFFYIVDYARRFSISEHMSFYVLAVMNAGGVLGRIAPAYASDRVGRFNLLTPSAFLCGLSCVTIWFFAHSLPLIIIFSVLYGFLSGAFISLITPCVAQISDIRQIGTRIGLLYSIISFPSLLGGPAAGALLGLEHGTFNTMIICSGSAIMVGSFFILFSRILINSHALVVL</sequence>
<dbReference type="SUPFAM" id="SSF103473">
    <property type="entry name" value="MFS general substrate transporter"/>
    <property type="match status" value="1"/>
</dbReference>
<dbReference type="PANTHER" id="PTHR11360:SF177">
    <property type="entry name" value="RIBOFLAVIN TRANSPORTER MCH5"/>
    <property type="match status" value="1"/>
</dbReference>
<keyword evidence="3" id="KW-1133">Transmembrane helix</keyword>
<gene>
    <name evidence="5" type="ORF">D9619_007514</name>
</gene>
<evidence type="ECO:0000256" key="2">
    <source>
        <dbReference type="ARBA" id="ARBA00006727"/>
    </source>
</evidence>
<feature type="transmembrane region" description="Helical" evidence="3">
    <location>
        <begin position="261"/>
        <end position="283"/>
    </location>
</feature>
<organism evidence="5 6">
    <name type="scientific">Psilocybe cf. subviscida</name>
    <dbReference type="NCBI Taxonomy" id="2480587"/>
    <lineage>
        <taxon>Eukaryota</taxon>
        <taxon>Fungi</taxon>
        <taxon>Dikarya</taxon>
        <taxon>Basidiomycota</taxon>
        <taxon>Agaricomycotina</taxon>
        <taxon>Agaricomycetes</taxon>
        <taxon>Agaricomycetidae</taxon>
        <taxon>Agaricales</taxon>
        <taxon>Agaricineae</taxon>
        <taxon>Strophariaceae</taxon>
        <taxon>Psilocybe</taxon>
    </lineage>
</organism>
<feature type="transmembrane region" description="Helical" evidence="3">
    <location>
        <begin position="218"/>
        <end position="241"/>
    </location>
</feature>
<proteinExistence type="inferred from homology"/>
<dbReference type="GO" id="GO:0016020">
    <property type="term" value="C:membrane"/>
    <property type="evidence" value="ECO:0007669"/>
    <property type="project" value="UniProtKB-SubCell"/>
</dbReference>
<dbReference type="InterPro" id="IPR011701">
    <property type="entry name" value="MFS"/>
</dbReference>
<keyword evidence="6" id="KW-1185">Reference proteome</keyword>
<feature type="domain" description="Major facilitator superfamily (MFS) profile" evidence="4">
    <location>
        <begin position="62"/>
        <end position="448"/>
    </location>
</feature>
<comment type="similarity">
    <text evidence="2">Belongs to the major facilitator superfamily. Monocarboxylate porter (TC 2.A.1.13) family.</text>
</comment>
<evidence type="ECO:0000313" key="6">
    <source>
        <dbReference type="Proteomes" id="UP000567179"/>
    </source>
</evidence>
<comment type="caution">
    <text evidence="5">The sequence shown here is derived from an EMBL/GenBank/DDBJ whole genome shotgun (WGS) entry which is preliminary data.</text>
</comment>
<evidence type="ECO:0000256" key="1">
    <source>
        <dbReference type="ARBA" id="ARBA00004141"/>
    </source>
</evidence>
<dbReference type="Gene3D" id="1.20.1250.20">
    <property type="entry name" value="MFS general substrate transporter like domains"/>
    <property type="match status" value="2"/>
</dbReference>
<dbReference type="PANTHER" id="PTHR11360">
    <property type="entry name" value="MONOCARBOXYLATE TRANSPORTER"/>
    <property type="match status" value="1"/>
</dbReference>
<evidence type="ECO:0000259" key="4">
    <source>
        <dbReference type="PROSITE" id="PS50850"/>
    </source>
</evidence>
<protein>
    <recommendedName>
        <fullName evidence="4">Major facilitator superfamily (MFS) profile domain-containing protein</fullName>
    </recommendedName>
</protein>
<dbReference type="InterPro" id="IPR050327">
    <property type="entry name" value="Proton-linked_MCT"/>
</dbReference>
<dbReference type="AlphaFoldDB" id="A0A8H5B1K3"/>
<reference evidence="5 6" key="1">
    <citation type="journal article" date="2020" name="ISME J.">
        <title>Uncovering the hidden diversity of litter-decomposition mechanisms in mushroom-forming fungi.</title>
        <authorList>
            <person name="Floudas D."/>
            <person name="Bentzer J."/>
            <person name="Ahren D."/>
            <person name="Johansson T."/>
            <person name="Persson P."/>
            <person name="Tunlid A."/>
        </authorList>
    </citation>
    <scope>NUCLEOTIDE SEQUENCE [LARGE SCALE GENOMIC DNA]</scope>
    <source>
        <strain evidence="5 6">CBS 101986</strain>
    </source>
</reference>
<dbReference type="Pfam" id="PF07690">
    <property type="entry name" value="MFS_1"/>
    <property type="match status" value="1"/>
</dbReference>
<keyword evidence="3" id="KW-0472">Membrane</keyword>
<evidence type="ECO:0000256" key="3">
    <source>
        <dbReference type="SAM" id="Phobius"/>
    </source>
</evidence>
<feature type="transmembrane region" description="Helical" evidence="3">
    <location>
        <begin position="326"/>
        <end position="345"/>
    </location>
</feature>
<feature type="transmembrane region" description="Helical" evidence="3">
    <location>
        <begin position="186"/>
        <end position="206"/>
    </location>
</feature>
<dbReference type="PROSITE" id="PS50850">
    <property type="entry name" value="MFS"/>
    <property type="match status" value="1"/>
</dbReference>
<name>A0A8H5B1K3_9AGAR</name>
<keyword evidence="3" id="KW-0812">Transmembrane</keyword>
<dbReference type="EMBL" id="JAACJJ010000043">
    <property type="protein sequence ID" value="KAF5314901.1"/>
    <property type="molecule type" value="Genomic_DNA"/>
</dbReference>
<feature type="transmembrane region" description="Helical" evidence="3">
    <location>
        <begin position="415"/>
        <end position="435"/>
    </location>
</feature>
<feature type="transmembrane region" description="Helical" evidence="3">
    <location>
        <begin position="153"/>
        <end position="174"/>
    </location>
</feature>
<feature type="transmembrane region" description="Helical" evidence="3">
    <location>
        <begin position="61"/>
        <end position="80"/>
    </location>
</feature>
<feature type="transmembrane region" description="Helical" evidence="3">
    <location>
        <begin position="130"/>
        <end position="147"/>
    </location>
</feature>
<feature type="transmembrane region" description="Helical" evidence="3">
    <location>
        <begin position="386"/>
        <end position="409"/>
    </location>
</feature>
<dbReference type="CDD" id="cd17352">
    <property type="entry name" value="MFS_MCT_SLC16"/>
    <property type="match status" value="1"/>
</dbReference>
<dbReference type="InterPro" id="IPR020846">
    <property type="entry name" value="MFS_dom"/>
</dbReference>